<organism evidence="1 2">
    <name type="scientific">Mycolicibacterium helvum</name>
    <dbReference type="NCBI Taxonomy" id="1534349"/>
    <lineage>
        <taxon>Bacteria</taxon>
        <taxon>Bacillati</taxon>
        <taxon>Actinomycetota</taxon>
        <taxon>Actinomycetes</taxon>
        <taxon>Mycobacteriales</taxon>
        <taxon>Mycobacteriaceae</taxon>
        <taxon>Mycolicibacterium</taxon>
    </lineage>
</organism>
<accession>A0A7I7SYC1</accession>
<protein>
    <submittedName>
        <fullName evidence="1">Uncharacterized protein</fullName>
    </submittedName>
</protein>
<sequence>MPFVGGALHGDPRAGERTNDVRWMGEARQVSAGVTQITSWVISYDAERPSEPRAIRLKPEFTRVVCGHWLGQNVTPAYSDPECLMFAPCPKNVHSPSGDSE</sequence>
<evidence type="ECO:0000313" key="1">
    <source>
        <dbReference type="EMBL" id="BBY62034.1"/>
    </source>
</evidence>
<reference evidence="1 2" key="1">
    <citation type="journal article" date="2019" name="Emerg. Microbes Infect.">
        <title>Comprehensive subspecies identification of 175 nontuberculous mycobacteria species based on 7547 genomic profiles.</title>
        <authorList>
            <person name="Matsumoto Y."/>
            <person name="Kinjo T."/>
            <person name="Motooka D."/>
            <person name="Nabeya D."/>
            <person name="Jung N."/>
            <person name="Uechi K."/>
            <person name="Horii T."/>
            <person name="Iida T."/>
            <person name="Fujita J."/>
            <person name="Nakamura S."/>
        </authorList>
    </citation>
    <scope>NUCLEOTIDE SEQUENCE [LARGE SCALE GENOMIC DNA]</scope>
    <source>
        <strain evidence="1 2">JCM 30396</strain>
    </source>
</reference>
<dbReference type="EMBL" id="AP022596">
    <property type="protein sequence ID" value="BBY62034.1"/>
    <property type="molecule type" value="Genomic_DNA"/>
</dbReference>
<name>A0A7I7SYC1_9MYCO</name>
<dbReference type="Proteomes" id="UP000467148">
    <property type="component" value="Chromosome"/>
</dbReference>
<dbReference type="KEGG" id="mhev:MHEL_02770"/>
<gene>
    <name evidence="1" type="ORF">MHEL_02770</name>
</gene>
<evidence type="ECO:0000313" key="2">
    <source>
        <dbReference type="Proteomes" id="UP000467148"/>
    </source>
</evidence>
<proteinExistence type="predicted"/>
<dbReference type="AlphaFoldDB" id="A0A7I7SYC1"/>
<keyword evidence="2" id="KW-1185">Reference proteome</keyword>